<organism evidence="4 5">
    <name type="scientific">Bacillus carboniphilus</name>
    <dbReference type="NCBI Taxonomy" id="86663"/>
    <lineage>
        <taxon>Bacteria</taxon>
        <taxon>Bacillati</taxon>
        <taxon>Bacillota</taxon>
        <taxon>Bacilli</taxon>
        <taxon>Bacillales</taxon>
        <taxon>Bacillaceae</taxon>
        <taxon>Bacillus</taxon>
    </lineage>
</organism>
<dbReference type="RefSeq" id="WP_226539740.1">
    <property type="nucleotide sequence ID" value="NZ_CP129013.1"/>
</dbReference>
<dbReference type="InterPro" id="IPR036380">
    <property type="entry name" value="Isochorismatase-like_sf"/>
</dbReference>
<dbReference type="InterPro" id="IPR050272">
    <property type="entry name" value="Isochorismatase-like_hydrls"/>
</dbReference>
<reference evidence="4 5" key="1">
    <citation type="submission" date="2023-06" db="EMBL/GenBank/DDBJ databases">
        <title>Five Gram-positive bacteria isolated from mangrove sediments in Shenzhen, Guangdong, China.</title>
        <authorList>
            <person name="Yu S."/>
            <person name="Zheng W."/>
            <person name="Huang Y."/>
        </authorList>
    </citation>
    <scope>NUCLEOTIDE SEQUENCE [LARGE SCALE GENOMIC DNA]</scope>
    <source>
        <strain evidence="4 5">SaN35-3</strain>
    </source>
</reference>
<evidence type="ECO:0000259" key="3">
    <source>
        <dbReference type="Pfam" id="PF00857"/>
    </source>
</evidence>
<dbReference type="CDD" id="cd01014">
    <property type="entry name" value="nicotinamidase_related"/>
    <property type="match status" value="1"/>
</dbReference>
<keyword evidence="2 4" id="KW-0378">Hydrolase</keyword>
<dbReference type="Proteomes" id="UP001197974">
    <property type="component" value="Chromosome"/>
</dbReference>
<accession>A0ABY9JV52</accession>
<name>A0ABY9JV52_9BACI</name>
<keyword evidence="5" id="KW-1185">Reference proteome</keyword>
<evidence type="ECO:0000256" key="1">
    <source>
        <dbReference type="ARBA" id="ARBA00006336"/>
    </source>
</evidence>
<dbReference type="PANTHER" id="PTHR43540:SF1">
    <property type="entry name" value="ISOCHORISMATASE HYDROLASE"/>
    <property type="match status" value="1"/>
</dbReference>
<comment type="similarity">
    <text evidence="1">Belongs to the isochorismatase family.</text>
</comment>
<dbReference type="EMBL" id="CP129013">
    <property type="protein sequence ID" value="WLR43270.1"/>
    <property type="molecule type" value="Genomic_DNA"/>
</dbReference>
<gene>
    <name evidence="4" type="ORF">LC087_03490</name>
</gene>
<dbReference type="SUPFAM" id="SSF52499">
    <property type="entry name" value="Isochorismatase-like hydrolases"/>
    <property type="match status" value="1"/>
</dbReference>
<evidence type="ECO:0000313" key="5">
    <source>
        <dbReference type="Proteomes" id="UP001197974"/>
    </source>
</evidence>
<evidence type="ECO:0000313" key="4">
    <source>
        <dbReference type="EMBL" id="WLR43270.1"/>
    </source>
</evidence>
<dbReference type="EC" id="3.-.-.-" evidence="4"/>
<sequence>MVDRPVLVVVDVQKGFDDPRWGKRNGLEAEENMISLMEHWRFEKLPIIHIQHSSKDKHSPLYHGGWGYPFKDGFEPREGEYHIIKRVNSAFIETSLDQVLKENHLNTLVIIGFTVPHCISTTARMAGNLGYQTFIVEDATVSFERKAINDEYFSPEQVHLMELSILHNEFANIISTHSALMLGKSYSF</sequence>
<dbReference type="Gene3D" id="3.40.50.850">
    <property type="entry name" value="Isochorismatase-like"/>
    <property type="match status" value="1"/>
</dbReference>
<evidence type="ECO:0000256" key="2">
    <source>
        <dbReference type="ARBA" id="ARBA00022801"/>
    </source>
</evidence>
<feature type="domain" description="Isochorismatase-like" evidence="3">
    <location>
        <begin position="6"/>
        <end position="145"/>
    </location>
</feature>
<dbReference type="GO" id="GO:0016787">
    <property type="term" value="F:hydrolase activity"/>
    <property type="evidence" value="ECO:0007669"/>
    <property type="project" value="UniProtKB-KW"/>
</dbReference>
<protein>
    <submittedName>
        <fullName evidence="4">Cysteine hydrolase family protein</fullName>
        <ecNumber evidence="4">3.-.-.-</ecNumber>
    </submittedName>
</protein>
<dbReference type="InterPro" id="IPR000868">
    <property type="entry name" value="Isochorismatase-like_dom"/>
</dbReference>
<dbReference type="Pfam" id="PF00857">
    <property type="entry name" value="Isochorismatase"/>
    <property type="match status" value="1"/>
</dbReference>
<dbReference type="PANTHER" id="PTHR43540">
    <property type="entry name" value="PEROXYUREIDOACRYLATE/UREIDOACRYLATE AMIDOHYDROLASE-RELATED"/>
    <property type="match status" value="1"/>
</dbReference>
<proteinExistence type="inferred from homology"/>